<dbReference type="Proteomes" id="UP000828390">
    <property type="component" value="Unassembled WGS sequence"/>
</dbReference>
<reference evidence="2" key="1">
    <citation type="journal article" date="2019" name="bioRxiv">
        <title>The Genome of the Zebra Mussel, Dreissena polymorpha: A Resource for Invasive Species Research.</title>
        <authorList>
            <person name="McCartney M.A."/>
            <person name="Auch B."/>
            <person name="Kono T."/>
            <person name="Mallez S."/>
            <person name="Zhang Y."/>
            <person name="Obille A."/>
            <person name="Becker A."/>
            <person name="Abrahante J.E."/>
            <person name="Garbe J."/>
            <person name="Badalamenti J.P."/>
            <person name="Herman A."/>
            <person name="Mangelson H."/>
            <person name="Liachko I."/>
            <person name="Sullivan S."/>
            <person name="Sone E.D."/>
            <person name="Koren S."/>
            <person name="Silverstein K.A.T."/>
            <person name="Beckman K.B."/>
            <person name="Gohl D.M."/>
        </authorList>
    </citation>
    <scope>NUCLEOTIDE SEQUENCE</scope>
    <source>
        <strain evidence="2">Duluth1</strain>
        <tissue evidence="2">Whole animal</tissue>
    </source>
</reference>
<feature type="compositionally biased region" description="Low complexity" evidence="1">
    <location>
        <begin position="73"/>
        <end position="92"/>
    </location>
</feature>
<name>A0A9D4BEN8_DREPO</name>
<proteinExistence type="predicted"/>
<gene>
    <name evidence="2" type="ORF">DPMN_194368</name>
</gene>
<dbReference type="EMBL" id="JAIWYP010000022">
    <property type="protein sequence ID" value="KAH3692526.1"/>
    <property type="molecule type" value="Genomic_DNA"/>
</dbReference>
<dbReference type="AlphaFoldDB" id="A0A9D4BEN8"/>
<evidence type="ECO:0000256" key="1">
    <source>
        <dbReference type="SAM" id="MobiDB-lite"/>
    </source>
</evidence>
<feature type="region of interest" description="Disordered" evidence="1">
    <location>
        <begin position="72"/>
        <end position="109"/>
    </location>
</feature>
<evidence type="ECO:0000313" key="3">
    <source>
        <dbReference type="Proteomes" id="UP000828390"/>
    </source>
</evidence>
<evidence type="ECO:0000313" key="2">
    <source>
        <dbReference type="EMBL" id="KAH3692526.1"/>
    </source>
</evidence>
<sequence length="251" mass="27737">MAKFLLEKARQANLLYEQAKARRLAAAKLHVQKKEFVLPTQSSRSSRVIKPNKRFLEDDSIVPSMVKTKHTVSNESLLSPPSSTSQSPACSSKARTFSMNSSQNIPKLSSPRELFAETVGLFDQPLIVDGKRDRKPSLKLQLSDEDSSFLSQSISPLRSPLAAPKLGTGLFKQSQFQKSDHQPLFTSKKGSAIVQKAKLQLNRAALNKSKAALARSLKAEMKREAKYISKQKELQEPAVQIKAPLPLGINS</sequence>
<organism evidence="2 3">
    <name type="scientific">Dreissena polymorpha</name>
    <name type="common">Zebra mussel</name>
    <name type="synonym">Mytilus polymorpha</name>
    <dbReference type="NCBI Taxonomy" id="45954"/>
    <lineage>
        <taxon>Eukaryota</taxon>
        <taxon>Metazoa</taxon>
        <taxon>Spiralia</taxon>
        <taxon>Lophotrochozoa</taxon>
        <taxon>Mollusca</taxon>
        <taxon>Bivalvia</taxon>
        <taxon>Autobranchia</taxon>
        <taxon>Heteroconchia</taxon>
        <taxon>Euheterodonta</taxon>
        <taxon>Imparidentia</taxon>
        <taxon>Neoheterodontei</taxon>
        <taxon>Myida</taxon>
        <taxon>Dreissenoidea</taxon>
        <taxon>Dreissenidae</taxon>
        <taxon>Dreissena</taxon>
    </lineage>
</organism>
<protein>
    <submittedName>
        <fullName evidence="2">Uncharacterized protein</fullName>
    </submittedName>
</protein>
<accession>A0A9D4BEN8</accession>
<keyword evidence="3" id="KW-1185">Reference proteome</keyword>
<reference evidence="2" key="2">
    <citation type="submission" date="2020-11" db="EMBL/GenBank/DDBJ databases">
        <authorList>
            <person name="McCartney M.A."/>
            <person name="Auch B."/>
            <person name="Kono T."/>
            <person name="Mallez S."/>
            <person name="Becker A."/>
            <person name="Gohl D.M."/>
            <person name="Silverstein K.A.T."/>
            <person name="Koren S."/>
            <person name="Bechman K.B."/>
            <person name="Herman A."/>
            <person name="Abrahante J.E."/>
            <person name="Garbe J."/>
        </authorList>
    </citation>
    <scope>NUCLEOTIDE SEQUENCE</scope>
    <source>
        <strain evidence="2">Duluth1</strain>
        <tissue evidence="2">Whole animal</tissue>
    </source>
</reference>
<comment type="caution">
    <text evidence="2">The sequence shown here is derived from an EMBL/GenBank/DDBJ whole genome shotgun (WGS) entry which is preliminary data.</text>
</comment>
<feature type="compositionally biased region" description="Polar residues" evidence="1">
    <location>
        <begin position="93"/>
        <end position="107"/>
    </location>
</feature>